<reference evidence="1" key="1">
    <citation type="submission" date="2018-02" db="EMBL/GenBank/DDBJ databases">
        <title>Rhizophora mucronata_Transcriptome.</title>
        <authorList>
            <person name="Meera S.P."/>
            <person name="Sreeshan A."/>
            <person name="Augustine A."/>
        </authorList>
    </citation>
    <scope>NUCLEOTIDE SEQUENCE</scope>
    <source>
        <tissue evidence="1">Leaf</tissue>
    </source>
</reference>
<evidence type="ECO:0000313" key="1">
    <source>
        <dbReference type="EMBL" id="MBW90644.1"/>
    </source>
</evidence>
<sequence length="41" mass="4493">MEEVGGSDDSSFLTLRGVLTKVMVHFFVCSMRCANAKKGKI</sequence>
<protein>
    <submittedName>
        <fullName evidence="1">Uncharacterized protein</fullName>
    </submittedName>
</protein>
<name>A0A2P2JAX6_RHIMU</name>
<organism evidence="1">
    <name type="scientific">Rhizophora mucronata</name>
    <name type="common">Asiatic mangrove</name>
    <dbReference type="NCBI Taxonomy" id="61149"/>
    <lineage>
        <taxon>Eukaryota</taxon>
        <taxon>Viridiplantae</taxon>
        <taxon>Streptophyta</taxon>
        <taxon>Embryophyta</taxon>
        <taxon>Tracheophyta</taxon>
        <taxon>Spermatophyta</taxon>
        <taxon>Magnoliopsida</taxon>
        <taxon>eudicotyledons</taxon>
        <taxon>Gunneridae</taxon>
        <taxon>Pentapetalae</taxon>
        <taxon>rosids</taxon>
        <taxon>fabids</taxon>
        <taxon>Malpighiales</taxon>
        <taxon>Rhizophoraceae</taxon>
        <taxon>Rhizophora</taxon>
    </lineage>
</organism>
<dbReference type="EMBL" id="GGEC01010161">
    <property type="protein sequence ID" value="MBW90644.1"/>
    <property type="molecule type" value="Transcribed_RNA"/>
</dbReference>
<proteinExistence type="predicted"/>
<dbReference type="AlphaFoldDB" id="A0A2P2JAX6"/>
<accession>A0A2P2JAX6</accession>